<keyword evidence="3" id="KW-1185">Reference proteome</keyword>
<proteinExistence type="predicted"/>
<feature type="region of interest" description="Disordered" evidence="1">
    <location>
        <begin position="135"/>
        <end position="435"/>
    </location>
</feature>
<feature type="compositionally biased region" description="Basic and acidic residues" evidence="1">
    <location>
        <begin position="137"/>
        <end position="172"/>
    </location>
</feature>
<feature type="compositionally biased region" description="Polar residues" evidence="1">
    <location>
        <begin position="372"/>
        <end position="381"/>
    </location>
</feature>
<protein>
    <submittedName>
        <fullName evidence="2">Uncharacterized protein</fullName>
    </submittedName>
</protein>
<dbReference type="EMBL" id="BFAA01008368">
    <property type="protein sequence ID" value="GCB67027.1"/>
    <property type="molecule type" value="Genomic_DNA"/>
</dbReference>
<feature type="compositionally biased region" description="Basic and acidic residues" evidence="1">
    <location>
        <begin position="331"/>
        <end position="341"/>
    </location>
</feature>
<dbReference type="AlphaFoldDB" id="A0A401P1P8"/>
<organism evidence="2 3">
    <name type="scientific">Scyliorhinus torazame</name>
    <name type="common">Cloudy catshark</name>
    <name type="synonym">Catulus torazame</name>
    <dbReference type="NCBI Taxonomy" id="75743"/>
    <lineage>
        <taxon>Eukaryota</taxon>
        <taxon>Metazoa</taxon>
        <taxon>Chordata</taxon>
        <taxon>Craniata</taxon>
        <taxon>Vertebrata</taxon>
        <taxon>Chondrichthyes</taxon>
        <taxon>Elasmobranchii</taxon>
        <taxon>Galeomorphii</taxon>
        <taxon>Galeoidea</taxon>
        <taxon>Carcharhiniformes</taxon>
        <taxon>Scyliorhinidae</taxon>
        <taxon>Scyliorhinus</taxon>
    </lineage>
</organism>
<comment type="caution">
    <text evidence="2">The sequence shown here is derived from an EMBL/GenBank/DDBJ whole genome shotgun (WGS) entry which is preliminary data.</text>
</comment>
<feature type="region of interest" description="Disordered" evidence="1">
    <location>
        <begin position="506"/>
        <end position="551"/>
    </location>
</feature>
<evidence type="ECO:0000256" key="1">
    <source>
        <dbReference type="SAM" id="MobiDB-lite"/>
    </source>
</evidence>
<dbReference type="OMA" id="CVNALIW"/>
<feature type="compositionally biased region" description="Basic and acidic residues" evidence="1">
    <location>
        <begin position="394"/>
        <end position="406"/>
    </location>
</feature>
<dbReference type="OrthoDB" id="9949660at2759"/>
<feature type="compositionally biased region" description="Basic and acidic residues" evidence="1">
    <location>
        <begin position="506"/>
        <end position="515"/>
    </location>
</feature>
<gene>
    <name evidence="2" type="ORF">scyTo_0015073</name>
</gene>
<evidence type="ECO:0000313" key="3">
    <source>
        <dbReference type="Proteomes" id="UP000288216"/>
    </source>
</evidence>
<evidence type="ECO:0000313" key="2">
    <source>
        <dbReference type="EMBL" id="GCB67027.1"/>
    </source>
</evidence>
<name>A0A401P1P8_SCYTO</name>
<sequence>MMQLNEAMGFWSECVFVLVSDLSACSQCVNALIWILPLSCDRLEQLISLLEMCQSPPTVCPQLTDKEVANLWNEPHVRDFLQVIGYEQAGKYLFHNPRDLNRSLLLGSLNLFLALRPEPLQRVTLPKLDLLQNASDSVRDQQSRQESQKTRAQGEEQPRQDLQEPLVQREEQSGQGLQEQSTPGVEECRLDPQEVSASRKKRSRHGPQETSVQQEDKSRQDPQDTSAGTKRDKKTKLGPPEGLVDTRRVRKTKQSSPESLSDTGRDKTNKQGPPEGSVGTRRDKKTKQGSPESLADTGRDKKNKQGPPEVSTDTTRDKETCQEPQENLLDSMKDEKTKHVPQESSEGNMRDKPNMQGPQEDSADTVRDKKNSQGPQKTTTPRNKKNRRGPLEITEARNKRTNHDLQEASGTSSKQTEQDTQETVADCETTAYPPGKSRIQLNSLKPLLVLRRQIMMQAPWLTVKPKPEEERVKKDLAKKLNSLRSQQQSQMHRLDLWHNKVLSELERKPEKRGNKTQDSCPKKVKVKGPQTPSTAKIPFDTSATTSQNAPLRPAAQELVKDQEENVRHRHRAAVKDLFLPFIDPLP</sequence>
<dbReference type="Proteomes" id="UP000288216">
    <property type="component" value="Unassembled WGS sequence"/>
</dbReference>
<accession>A0A401P1P8</accession>
<reference evidence="2 3" key="1">
    <citation type="journal article" date="2018" name="Nat. Ecol. Evol.">
        <title>Shark genomes provide insights into elasmobranch evolution and the origin of vertebrates.</title>
        <authorList>
            <person name="Hara Y"/>
            <person name="Yamaguchi K"/>
            <person name="Onimaru K"/>
            <person name="Kadota M"/>
            <person name="Koyanagi M"/>
            <person name="Keeley SD"/>
            <person name="Tatsumi K"/>
            <person name="Tanaka K"/>
            <person name="Motone F"/>
            <person name="Kageyama Y"/>
            <person name="Nozu R"/>
            <person name="Adachi N"/>
            <person name="Nishimura O"/>
            <person name="Nakagawa R"/>
            <person name="Tanegashima C"/>
            <person name="Kiyatake I"/>
            <person name="Matsumoto R"/>
            <person name="Murakumo K"/>
            <person name="Nishida K"/>
            <person name="Terakita A"/>
            <person name="Kuratani S"/>
            <person name="Sato K"/>
            <person name="Hyodo S Kuraku.S."/>
        </authorList>
    </citation>
    <scope>NUCLEOTIDE SEQUENCE [LARGE SCALE GENOMIC DNA]</scope>
</reference>